<dbReference type="InterPro" id="IPR036388">
    <property type="entry name" value="WH-like_DNA-bd_sf"/>
</dbReference>
<dbReference type="Pfam" id="PF13412">
    <property type="entry name" value="HTH_24"/>
    <property type="match status" value="1"/>
</dbReference>
<dbReference type="EMBL" id="LBPO01000001">
    <property type="protein sequence ID" value="KKP59527.1"/>
    <property type="molecule type" value="Genomic_DNA"/>
</dbReference>
<reference evidence="1 2" key="1">
    <citation type="journal article" date="2015" name="Nature">
        <title>rRNA introns, odd ribosomes, and small enigmatic genomes across a large radiation of phyla.</title>
        <authorList>
            <person name="Brown C.T."/>
            <person name="Hug L.A."/>
            <person name="Thomas B.C."/>
            <person name="Sharon I."/>
            <person name="Castelle C.J."/>
            <person name="Singh A."/>
            <person name="Wilkins M.J."/>
            <person name="Williams K.H."/>
            <person name="Banfield J.F."/>
        </authorList>
    </citation>
    <scope>NUCLEOTIDE SEQUENCE [LARGE SCALE GENOMIC DNA]</scope>
</reference>
<accession>A0A0G0DWL2</accession>
<organism evidence="1 2">
    <name type="scientific">Candidatus Magasanikbacteria bacterium GW2011_GWC2_34_16</name>
    <dbReference type="NCBI Taxonomy" id="1619045"/>
    <lineage>
        <taxon>Bacteria</taxon>
        <taxon>Candidatus Magasanikiibacteriota</taxon>
    </lineage>
</organism>
<dbReference type="InterPro" id="IPR036390">
    <property type="entry name" value="WH_DNA-bd_sf"/>
</dbReference>
<evidence type="ECO:0000313" key="2">
    <source>
        <dbReference type="Proteomes" id="UP000034927"/>
    </source>
</evidence>
<dbReference type="Gene3D" id="1.10.10.10">
    <property type="entry name" value="Winged helix-like DNA-binding domain superfamily/Winged helix DNA-binding domain"/>
    <property type="match status" value="1"/>
</dbReference>
<dbReference type="InterPro" id="IPR011991">
    <property type="entry name" value="ArsR-like_HTH"/>
</dbReference>
<gene>
    <name evidence="1" type="ORF">UR53_C0001G0027</name>
</gene>
<dbReference type="CDD" id="cd00090">
    <property type="entry name" value="HTH_ARSR"/>
    <property type="match status" value="1"/>
</dbReference>
<proteinExistence type="predicted"/>
<protein>
    <recommendedName>
        <fullName evidence="3">HTH arsR-type domain-containing protein</fullName>
    </recommendedName>
</protein>
<dbReference type="Proteomes" id="UP000034927">
    <property type="component" value="Unassembled WGS sequence"/>
</dbReference>
<evidence type="ECO:0000313" key="1">
    <source>
        <dbReference type="EMBL" id="KKP59527.1"/>
    </source>
</evidence>
<sequence length="253" mass="28589">MKTDTANKILNFIKQNRQATPKEIINFIGFSAPAVFRQLKKMTLKGLIQKTGTPPKVFYYLPMDKKVLMTQEVFAWLQSTQPATLNIDQLYCSTRDVFEARNQRVAKLLIDSGKDDSFSYLLSAVIGELGNNSFDHNIANWPDVPGVYFRIDTEARFVIIADRGRGVRATLQNIRPDINSDLSALRVAFTEVISGRSPEQRGNGLKFVRNSILNLELDFKFYSGNAAYSITNKTENFVQTENSIRGTITLISF</sequence>
<dbReference type="SUPFAM" id="SSF46785">
    <property type="entry name" value="Winged helix' DNA-binding domain"/>
    <property type="match status" value="1"/>
</dbReference>
<comment type="caution">
    <text evidence="1">The sequence shown here is derived from an EMBL/GenBank/DDBJ whole genome shotgun (WGS) entry which is preliminary data.</text>
</comment>
<dbReference type="AlphaFoldDB" id="A0A0G0DWL2"/>
<evidence type="ECO:0008006" key="3">
    <source>
        <dbReference type="Google" id="ProtNLM"/>
    </source>
</evidence>
<name>A0A0G0DWL2_9BACT</name>